<organism evidence="3">
    <name type="scientific">Mesocestoides corti</name>
    <name type="common">Flatworm</name>
    <dbReference type="NCBI Taxonomy" id="53468"/>
    <lineage>
        <taxon>Eukaryota</taxon>
        <taxon>Metazoa</taxon>
        <taxon>Spiralia</taxon>
        <taxon>Lophotrochozoa</taxon>
        <taxon>Platyhelminthes</taxon>
        <taxon>Cestoda</taxon>
        <taxon>Eucestoda</taxon>
        <taxon>Cyclophyllidea</taxon>
        <taxon>Mesocestoididae</taxon>
        <taxon>Mesocestoides</taxon>
    </lineage>
</organism>
<dbReference type="AlphaFoldDB" id="A0A5K3FEZ5"/>
<evidence type="ECO:0000313" key="3">
    <source>
        <dbReference type="WBParaSite" id="MCU_007292-RA"/>
    </source>
</evidence>
<feature type="chain" id="PRO_5024373466" evidence="1">
    <location>
        <begin position="17"/>
        <end position="157"/>
    </location>
</feature>
<dbReference type="CDD" id="cd05380">
    <property type="entry name" value="CAP_euk"/>
    <property type="match status" value="1"/>
</dbReference>
<feature type="domain" description="SCP" evidence="2">
    <location>
        <begin position="22"/>
        <end position="157"/>
    </location>
</feature>
<dbReference type="SUPFAM" id="SSF55797">
    <property type="entry name" value="PR-1-like"/>
    <property type="match status" value="1"/>
</dbReference>
<dbReference type="InterPro" id="IPR035940">
    <property type="entry name" value="CAP_sf"/>
</dbReference>
<dbReference type="SMART" id="SM00198">
    <property type="entry name" value="SCP"/>
    <property type="match status" value="1"/>
</dbReference>
<accession>A0A5K3FEZ5</accession>
<keyword evidence="1" id="KW-0732">Signal</keyword>
<evidence type="ECO:0000259" key="2">
    <source>
        <dbReference type="SMART" id="SM00198"/>
    </source>
</evidence>
<feature type="signal peptide" evidence="1">
    <location>
        <begin position="1"/>
        <end position="16"/>
    </location>
</feature>
<proteinExistence type="predicted"/>
<protein>
    <submittedName>
        <fullName evidence="3">SCP domain-containing protein</fullName>
    </submittedName>
</protein>
<dbReference type="Pfam" id="PF00188">
    <property type="entry name" value="CAP"/>
    <property type="match status" value="1"/>
</dbReference>
<name>A0A5K3FEZ5_MESCO</name>
<dbReference type="Gene3D" id="3.40.33.10">
    <property type="entry name" value="CAP"/>
    <property type="match status" value="1"/>
</dbReference>
<reference evidence="3" key="1">
    <citation type="submission" date="2019-11" db="UniProtKB">
        <authorList>
            <consortium name="WormBaseParasite"/>
        </authorList>
    </citation>
    <scope>IDENTIFICATION</scope>
</reference>
<evidence type="ECO:0000256" key="1">
    <source>
        <dbReference type="SAM" id="SignalP"/>
    </source>
</evidence>
<dbReference type="InterPro" id="IPR014044">
    <property type="entry name" value="CAP_dom"/>
</dbReference>
<sequence length="157" mass="17960">MLKPIFLFALSCTVLAEVPSEEERDEIIYCHTILRERVKPTASNMHLLTYSAKLEQLADEFVSACGVPSADFSKKLKNLGYIFPLSGDQKHQYHDVLCHVKSNNYNYKYDNCTGGCFDYKQMVWAASTEVGCAIHRCPPNHVHIRPFYEMRCLYSPG</sequence>
<dbReference type="WBParaSite" id="MCU_007292-RA">
    <property type="protein sequence ID" value="MCU_007292-RA"/>
    <property type="gene ID" value="MCU_007292"/>
</dbReference>